<feature type="domain" description="FAM20 C-terminal" evidence="14">
    <location>
        <begin position="320"/>
        <end position="516"/>
    </location>
</feature>
<comment type="subcellular location">
    <subcellularLocation>
        <location evidence="2">Golgi apparatus</location>
    </subcellularLocation>
    <subcellularLocation>
        <location evidence="1">Membrane</location>
    </subcellularLocation>
</comment>
<proteinExistence type="inferred from homology"/>
<feature type="active site" evidence="10">
    <location>
        <position position="415"/>
    </location>
</feature>
<evidence type="ECO:0000256" key="6">
    <source>
        <dbReference type="ARBA" id="ARBA00023034"/>
    </source>
</evidence>
<protein>
    <recommendedName>
        <fullName evidence="14">FAM20 C-terminal domain-containing protein</fullName>
    </recommendedName>
</protein>
<dbReference type="GO" id="GO:0016773">
    <property type="term" value="F:phosphotransferase activity, alcohol group as acceptor"/>
    <property type="evidence" value="ECO:0007669"/>
    <property type="project" value="TreeGrafter"/>
</dbReference>
<dbReference type="GO" id="GO:0005794">
    <property type="term" value="C:Golgi apparatus"/>
    <property type="evidence" value="ECO:0007669"/>
    <property type="project" value="UniProtKB-SubCell"/>
</dbReference>
<keyword evidence="11" id="KW-0547">Nucleotide-binding</keyword>
<dbReference type="Gene3D" id="1.20.120.550">
    <property type="entry name" value="Membrane associated eicosanoid/glutathione metabolism-like domain"/>
    <property type="match status" value="1"/>
</dbReference>
<feature type="transmembrane region" description="Helical" evidence="13">
    <location>
        <begin position="76"/>
        <end position="92"/>
    </location>
</feature>
<keyword evidence="6" id="KW-0333">Golgi apparatus</keyword>
<feature type="binding site" evidence="11">
    <location>
        <position position="430"/>
    </location>
    <ligand>
        <name>ATP</name>
        <dbReference type="ChEBI" id="CHEBI:30616"/>
    </ligand>
</feature>
<dbReference type="InterPro" id="IPR009581">
    <property type="entry name" value="FAM20_C"/>
</dbReference>
<reference evidence="15" key="1">
    <citation type="submission" date="2021-03" db="EMBL/GenBank/DDBJ databases">
        <title>Chromosome level genome of the anhydrobiotic midge Polypedilum vanderplanki.</title>
        <authorList>
            <person name="Yoshida Y."/>
            <person name="Kikawada T."/>
            <person name="Gusev O."/>
        </authorList>
    </citation>
    <scope>NUCLEOTIDE SEQUENCE</scope>
    <source>
        <strain evidence="15">NIAS01</strain>
        <tissue evidence="15">Whole body or cell culture</tissue>
    </source>
</reference>
<feature type="binding site" evidence="11">
    <location>
        <position position="420"/>
    </location>
    <ligand>
        <name>ATP</name>
        <dbReference type="ChEBI" id="CHEBI:30616"/>
    </ligand>
</feature>
<feature type="binding site" evidence="12">
    <location>
        <position position="430"/>
    </location>
    <ligand>
        <name>Mn(2+)</name>
        <dbReference type="ChEBI" id="CHEBI:29035"/>
    </ligand>
</feature>
<accession>A0A9J6CM11</accession>
<dbReference type="SUPFAM" id="SSF161084">
    <property type="entry name" value="MAPEG domain-like"/>
    <property type="match status" value="1"/>
</dbReference>
<keyword evidence="9" id="KW-0325">Glycoprotein</keyword>
<evidence type="ECO:0000256" key="10">
    <source>
        <dbReference type="PIRSR" id="PIRSR624869-1"/>
    </source>
</evidence>
<evidence type="ECO:0000313" key="16">
    <source>
        <dbReference type="Proteomes" id="UP001107558"/>
    </source>
</evidence>
<organism evidence="15 16">
    <name type="scientific">Polypedilum vanderplanki</name>
    <name type="common">Sleeping chironomid midge</name>
    <dbReference type="NCBI Taxonomy" id="319348"/>
    <lineage>
        <taxon>Eukaryota</taxon>
        <taxon>Metazoa</taxon>
        <taxon>Ecdysozoa</taxon>
        <taxon>Arthropoda</taxon>
        <taxon>Hexapoda</taxon>
        <taxon>Insecta</taxon>
        <taxon>Pterygota</taxon>
        <taxon>Neoptera</taxon>
        <taxon>Endopterygota</taxon>
        <taxon>Diptera</taxon>
        <taxon>Nematocera</taxon>
        <taxon>Chironomoidea</taxon>
        <taxon>Chironomidae</taxon>
        <taxon>Chironominae</taxon>
        <taxon>Polypedilum</taxon>
        <taxon>Polypedilum</taxon>
    </lineage>
</organism>
<evidence type="ECO:0000256" key="12">
    <source>
        <dbReference type="PIRSR" id="PIRSR624869-3"/>
    </source>
</evidence>
<dbReference type="PANTHER" id="PTHR12450:SF14">
    <property type="entry name" value="GLYCOSAMINOGLYCAN XYLOSYLKINASE"/>
    <property type="match status" value="1"/>
</dbReference>
<keyword evidence="7 13" id="KW-0472">Membrane</keyword>
<comment type="caution">
    <text evidence="15">The sequence shown here is derived from an EMBL/GenBank/DDBJ whole genome shotgun (WGS) entry which is preliminary data.</text>
</comment>
<evidence type="ECO:0000256" key="1">
    <source>
        <dbReference type="ARBA" id="ARBA00004370"/>
    </source>
</evidence>
<dbReference type="InterPro" id="IPR023352">
    <property type="entry name" value="MAPEG-like_dom_sf"/>
</dbReference>
<evidence type="ECO:0000256" key="3">
    <source>
        <dbReference type="ARBA" id="ARBA00006557"/>
    </source>
</evidence>
<feature type="binding site" evidence="12">
    <location>
        <position position="271"/>
    </location>
    <ligand>
        <name>Mn(2+)</name>
        <dbReference type="ChEBI" id="CHEBI:29035"/>
    </ligand>
</feature>
<evidence type="ECO:0000256" key="8">
    <source>
        <dbReference type="ARBA" id="ARBA00023157"/>
    </source>
</evidence>
<keyword evidence="5 13" id="KW-1133">Transmembrane helix</keyword>
<gene>
    <name evidence="15" type="ORF">PVAND_011977</name>
</gene>
<dbReference type="GO" id="GO:0046872">
    <property type="term" value="F:metal ion binding"/>
    <property type="evidence" value="ECO:0007669"/>
    <property type="project" value="UniProtKB-KW"/>
</dbReference>
<evidence type="ECO:0000256" key="5">
    <source>
        <dbReference type="ARBA" id="ARBA00022989"/>
    </source>
</evidence>
<evidence type="ECO:0000256" key="13">
    <source>
        <dbReference type="SAM" id="Phobius"/>
    </source>
</evidence>
<comment type="similarity">
    <text evidence="3">Belongs to the FAM20 family.</text>
</comment>
<dbReference type="AlphaFoldDB" id="A0A9J6CM11"/>
<evidence type="ECO:0000256" key="4">
    <source>
        <dbReference type="ARBA" id="ARBA00022692"/>
    </source>
</evidence>
<feature type="binding site" evidence="11">
    <location>
        <position position="252"/>
    </location>
    <ligand>
        <name>ATP</name>
        <dbReference type="ChEBI" id="CHEBI:30616"/>
    </ligand>
</feature>
<dbReference type="PANTHER" id="PTHR12450">
    <property type="entry name" value="DENTIN MATRIX PROTEIN 4 PROTEIN FAM20"/>
    <property type="match status" value="1"/>
</dbReference>
<feature type="transmembrane region" description="Helical" evidence="13">
    <location>
        <begin position="12"/>
        <end position="37"/>
    </location>
</feature>
<keyword evidence="8" id="KW-1015">Disulfide bond</keyword>
<name>A0A9J6CM11_POLVA</name>
<keyword evidence="12" id="KW-0479">Metal-binding</keyword>
<dbReference type="Pfam" id="PF01124">
    <property type="entry name" value="MAPEG"/>
    <property type="match status" value="1"/>
</dbReference>
<evidence type="ECO:0000256" key="7">
    <source>
        <dbReference type="ARBA" id="ARBA00023136"/>
    </source>
</evidence>
<dbReference type="InterPro" id="IPR024869">
    <property type="entry name" value="FAM20"/>
</dbReference>
<evidence type="ECO:0000313" key="15">
    <source>
        <dbReference type="EMBL" id="KAG5682638.1"/>
    </source>
</evidence>
<feature type="binding site" evidence="11">
    <location>
        <position position="236"/>
    </location>
    <ligand>
        <name>ATP</name>
        <dbReference type="ChEBI" id="CHEBI:30616"/>
    </ligand>
</feature>
<dbReference type="Proteomes" id="UP001107558">
    <property type="component" value="Chromosome 1"/>
</dbReference>
<keyword evidence="11" id="KW-0067">ATP-binding</keyword>
<evidence type="ECO:0000256" key="11">
    <source>
        <dbReference type="PIRSR" id="PIRSR624869-2"/>
    </source>
</evidence>
<dbReference type="EMBL" id="JADBJN010000001">
    <property type="protein sequence ID" value="KAG5682638.1"/>
    <property type="molecule type" value="Genomic_DNA"/>
</dbReference>
<keyword evidence="4 13" id="KW-0812">Transmembrane</keyword>
<evidence type="ECO:0000259" key="14">
    <source>
        <dbReference type="Pfam" id="PF06702"/>
    </source>
</evidence>
<comment type="cofactor">
    <cofactor evidence="12">
        <name>Mn(2+)</name>
        <dbReference type="ChEBI" id="CHEBI:29035"/>
    </cofactor>
</comment>
<evidence type="ECO:0000256" key="2">
    <source>
        <dbReference type="ARBA" id="ARBA00004555"/>
    </source>
</evidence>
<dbReference type="Pfam" id="PF06702">
    <property type="entry name" value="Fam20C"/>
    <property type="match status" value="1"/>
</dbReference>
<keyword evidence="12" id="KW-0464">Manganese</keyword>
<dbReference type="InterPro" id="IPR001129">
    <property type="entry name" value="Membr-assoc_MAPEG"/>
</dbReference>
<sequence>MAIVDVLSADNVLFRIFVTYCGILLIKMLLMSLVTVYHRFKNNASMNPEDVFFNKNFEVKLHDDVERTRRAHLNDLENIIAFIFISFLFILTEPNEIFASWLIRIAGITRIAHSFIYINQVRQPFRAICFYITYSKFGFDDQIINEEQSSEDQIRLKAIYRNKNPKFSKIKENLVRNFKPCKRDKNFIQIWTEADSWSKNSSNEIYPAFSPLMCQLLTALKEAPIIAAQNARRGTQLKLNITLIGNKTIYFKPAWYSRNQIIDGEVYSGKDRHNSEVFGFYLGAVLNMRWTSIAVGRSINLKEIFEVADKELQETVISKNNGSRLCVYGKCFYCKATEAVCGNRSHYLEGVFLYEIPGSIQKHKSPWQRTYKDGQRAQWENDDNYCHGVKQKLSHVRLLDLIDASIFDFLIQNGDRHHYETRKNRLLLLDNGKGFGTYYKDFNDILAPLYQCCILRKTTYARLLLFTGGALSEILKEMTQHDFLHPVITDSHFHAIERRLLKVFSMIEFCRSKYGNSIFQ</sequence>
<evidence type="ECO:0000256" key="9">
    <source>
        <dbReference type="ARBA" id="ARBA00023180"/>
    </source>
</evidence>
<dbReference type="GO" id="GO:0016020">
    <property type="term" value="C:membrane"/>
    <property type="evidence" value="ECO:0007669"/>
    <property type="project" value="UniProtKB-SubCell"/>
</dbReference>
<dbReference type="OrthoDB" id="8583677at2759"/>
<keyword evidence="16" id="KW-1185">Reference proteome</keyword>
<dbReference type="GO" id="GO:0005524">
    <property type="term" value="F:ATP binding"/>
    <property type="evidence" value="ECO:0007669"/>
    <property type="project" value="UniProtKB-KW"/>
</dbReference>